<dbReference type="Proteomes" id="UP000570595">
    <property type="component" value="Unassembled WGS sequence"/>
</dbReference>
<sequence>MSKVISVDEESILLEAVRRKRVTQKPPKGMTPEEPITRAADDTELKRLITEWEELTVKPILLTNDKLAKEAVERPLLRDNLHLGLLACSALIHRISLFLCSRSPPQFAVRHLEYMIRATEVCLPLRDTNILCRCVEAASGSVLTGCQNALKELENMAQPVPEGRQQMLDDAAFMANSFNA</sequence>
<proteinExistence type="predicted"/>
<protein>
    <submittedName>
        <fullName evidence="1">Uncharacterized protein</fullName>
    </submittedName>
</protein>
<dbReference type="EMBL" id="JABAHT010000993">
    <property type="protein sequence ID" value="KAF4650672.1"/>
    <property type="molecule type" value="Genomic_DNA"/>
</dbReference>
<dbReference type="AlphaFoldDB" id="A0A7J6KUT5"/>
<name>A0A7J6KUT5_PEROL</name>
<feature type="non-terminal residue" evidence="1">
    <location>
        <position position="180"/>
    </location>
</feature>
<evidence type="ECO:0000313" key="1">
    <source>
        <dbReference type="EMBL" id="KAF4650672.1"/>
    </source>
</evidence>
<comment type="caution">
    <text evidence="1">The sequence shown here is derived from an EMBL/GenBank/DDBJ whole genome shotgun (WGS) entry which is preliminary data.</text>
</comment>
<organism evidence="1 2">
    <name type="scientific">Perkinsus olseni</name>
    <name type="common">Perkinsus atlanticus</name>
    <dbReference type="NCBI Taxonomy" id="32597"/>
    <lineage>
        <taxon>Eukaryota</taxon>
        <taxon>Sar</taxon>
        <taxon>Alveolata</taxon>
        <taxon>Perkinsozoa</taxon>
        <taxon>Perkinsea</taxon>
        <taxon>Perkinsida</taxon>
        <taxon>Perkinsidae</taxon>
        <taxon>Perkinsus</taxon>
    </lineage>
</organism>
<gene>
    <name evidence="1" type="ORF">FOZ61_011130</name>
</gene>
<evidence type="ECO:0000313" key="2">
    <source>
        <dbReference type="Proteomes" id="UP000570595"/>
    </source>
</evidence>
<reference evidence="1 2" key="1">
    <citation type="submission" date="2020-04" db="EMBL/GenBank/DDBJ databases">
        <title>Perkinsus olseni comparative genomics.</title>
        <authorList>
            <person name="Bogema D.R."/>
        </authorList>
    </citation>
    <scope>NUCLEOTIDE SEQUENCE [LARGE SCALE GENOMIC DNA]</scope>
    <source>
        <strain evidence="1">ATCC PRA-179</strain>
    </source>
</reference>
<accession>A0A7J6KUT5</accession>